<protein>
    <submittedName>
        <fullName evidence="2">Uncharacterized protein</fullName>
    </submittedName>
</protein>
<accession>A0A091D7K6</accession>
<keyword evidence="3" id="KW-1185">Reference proteome</keyword>
<gene>
    <name evidence="2" type="ORF">H920_10473</name>
</gene>
<reference evidence="2 3" key="1">
    <citation type="submission" date="2013-11" db="EMBL/GenBank/DDBJ databases">
        <title>The Damaraland mole rat (Fukomys damarensis) genome and evolution of African mole rats.</title>
        <authorList>
            <person name="Gladyshev V.N."/>
            <person name="Fang X."/>
        </authorList>
    </citation>
    <scope>NUCLEOTIDE SEQUENCE [LARGE SCALE GENOMIC DNA]</scope>
    <source>
        <tissue evidence="2">Liver</tissue>
    </source>
</reference>
<sequence>MLWPQHPQEEEEEEEEEEQEEGLKGNDLLKPGLGQDGPPLLFRHCFLKLQLRQKMPCGKSSLERCCKVESPLREAAFTALCRGL</sequence>
<evidence type="ECO:0000256" key="1">
    <source>
        <dbReference type="SAM" id="MobiDB-lite"/>
    </source>
</evidence>
<dbReference type="EMBL" id="KN122816">
    <property type="protein sequence ID" value="KFO28099.1"/>
    <property type="molecule type" value="Genomic_DNA"/>
</dbReference>
<proteinExistence type="predicted"/>
<evidence type="ECO:0000313" key="2">
    <source>
        <dbReference type="EMBL" id="KFO28099.1"/>
    </source>
</evidence>
<dbReference type="AlphaFoldDB" id="A0A091D7K6"/>
<dbReference type="Proteomes" id="UP000028990">
    <property type="component" value="Unassembled WGS sequence"/>
</dbReference>
<evidence type="ECO:0000313" key="3">
    <source>
        <dbReference type="Proteomes" id="UP000028990"/>
    </source>
</evidence>
<feature type="compositionally biased region" description="Acidic residues" evidence="1">
    <location>
        <begin position="9"/>
        <end position="20"/>
    </location>
</feature>
<name>A0A091D7K6_FUKDA</name>
<organism evidence="2 3">
    <name type="scientific">Fukomys damarensis</name>
    <name type="common">Damaraland mole rat</name>
    <name type="synonym">Cryptomys damarensis</name>
    <dbReference type="NCBI Taxonomy" id="885580"/>
    <lineage>
        <taxon>Eukaryota</taxon>
        <taxon>Metazoa</taxon>
        <taxon>Chordata</taxon>
        <taxon>Craniata</taxon>
        <taxon>Vertebrata</taxon>
        <taxon>Euteleostomi</taxon>
        <taxon>Mammalia</taxon>
        <taxon>Eutheria</taxon>
        <taxon>Euarchontoglires</taxon>
        <taxon>Glires</taxon>
        <taxon>Rodentia</taxon>
        <taxon>Hystricomorpha</taxon>
        <taxon>Bathyergidae</taxon>
        <taxon>Fukomys</taxon>
    </lineage>
</organism>
<feature type="region of interest" description="Disordered" evidence="1">
    <location>
        <begin position="1"/>
        <end position="35"/>
    </location>
</feature>